<keyword evidence="3" id="KW-1185">Reference proteome</keyword>
<evidence type="ECO:0008006" key="4">
    <source>
        <dbReference type="Google" id="ProtNLM"/>
    </source>
</evidence>
<dbReference type="OrthoDB" id="302176at2759"/>
<proteinExistence type="predicted"/>
<gene>
    <name evidence="2" type="ORF">PSON_ATCC_30995.1.T1260142</name>
</gene>
<evidence type="ECO:0000313" key="3">
    <source>
        <dbReference type="Proteomes" id="UP000692954"/>
    </source>
</evidence>
<dbReference type="EMBL" id="CAJJDN010000126">
    <property type="protein sequence ID" value="CAD8120504.1"/>
    <property type="molecule type" value="Genomic_DNA"/>
</dbReference>
<keyword evidence="1" id="KW-0472">Membrane</keyword>
<accession>A0A8S1QZK5</accession>
<evidence type="ECO:0000313" key="2">
    <source>
        <dbReference type="EMBL" id="CAD8120504.1"/>
    </source>
</evidence>
<keyword evidence="1" id="KW-1133">Transmembrane helix</keyword>
<keyword evidence="1" id="KW-0812">Transmembrane</keyword>
<name>A0A8S1QZK5_9CILI</name>
<evidence type="ECO:0000256" key="1">
    <source>
        <dbReference type="SAM" id="Phobius"/>
    </source>
</evidence>
<dbReference type="AlphaFoldDB" id="A0A8S1QZK5"/>
<sequence length="186" mass="22122">MFQHHAFESKFVKFYMIRIIQICEQKTLKAGFKEIRVHSNKQSTINKYKNRKSKEEVYQGETYISTKQYLQILAQFPKLTQNITLSDHFKKKMGSKPLIQASVKETVSYIIEKRRQEEQEIRTKQVIQNFLKHRSIRGVEQIKRSTPAIIISKSQINIKLMFKILLTTVLVIFFLYQASRCEQFLL</sequence>
<comment type="caution">
    <text evidence="2">The sequence shown here is derived from an EMBL/GenBank/DDBJ whole genome shotgun (WGS) entry which is preliminary data.</text>
</comment>
<protein>
    <recommendedName>
        <fullName evidence="4">Transmembrane protein</fullName>
    </recommendedName>
</protein>
<reference evidence="2" key="1">
    <citation type="submission" date="2021-01" db="EMBL/GenBank/DDBJ databases">
        <authorList>
            <consortium name="Genoscope - CEA"/>
            <person name="William W."/>
        </authorList>
    </citation>
    <scope>NUCLEOTIDE SEQUENCE</scope>
</reference>
<dbReference type="Proteomes" id="UP000692954">
    <property type="component" value="Unassembled WGS sequence"/>
</dbReference>
<feature type="transmembrane region" description="Helical" evidence="1">
    <location>
        <begin position="160"/>
        <end position="178"/>
    </location>
</feature>
<organism evidence="2 3">
    <name type="scientific">Paramecium sonneborni</name>
    <dbReference type="NCBI Taxonomy" id="65129"/>
    <lineage>
        <taxon>Eukaryota</taxon>
        <taxon>Sar</taxon>
        <taxon>Alveolata</taxon>
        <taxon>Ciliophora</taxon>
        <taxon>Intramacronucleata</taxon>
        <taxon>Oligohymenophorea</taxon>
        <taxon>Peniculida</taxon>
        <taxon>Parameciidae</taxon>
        <taxon>Paramecium</taxon>
    </lineage>
</organism>